<dbReference type="Proteomes" id="UP001162164">
    <property type="component" value="Unassembled WGS sequence"/>
</dbReference>
<evidence type="ECO:0000256" key="1">
    <source>
        <dbReference type="ARBA" id="ARBA00004141"/>
    </source>
</evidence>
<comment type="similarity">
    <text evidence="2">Belongs to the SLC29A/ENT transporter (TC 2.A.57) family.</text>
</comment>
<evidence type="ECO:0000256" key="6">
    <source>
        <dbReference type="ARBA" id="ARBA00023136"/>
    </source>
</evidence>
<comment type="caution">
    <text evidence="9">The sequence shown here is derived from an EMBL/GenBank/DDBJ whole genome shotgun (WGS) entry which is preliminary data.</text>
</comment>
<feature type="region of interest" description="Disordered" evidence="7">
    <location>
        <begin position="1"/>
        <end position="32"/>
    </location>
</feature>
<feature type="compositionally biased region" description="Pro residues" evidence="7">
    <location>
        <begin position="12"/>
        <end position="32"/>
    </location>
</feature>
<feature type="transmembrane region" description="Helical" evidence="8">
    <location>
        <begin position="205"/>
        <end position="226"/>
    </location>
</feature>
<dbReference type="PANTHER" id="PTHR10332:SF88">
    <property type="entry name" value="EQUILIBRATIVE NUCLEOSIDE TRANSPORTER 1, ISOFORM A"/>
    <property type="match status" value="1"/>
</dbReference>
<feature type="transmembrane region" description="Helical" evidence="8">
    <location>
        <begin position="95"/>
        <end position="114"/>
    </location>
</feature>
<keyword evidence="6 8" id="KW-0472">Membrane</keyword>
<evidence type="ECO:0000256" key="5">
    <source>
        <dbReference type="ARBA" id="ARBA00022989"/>
    </source>
</evidence>
<sequence>MFKFRDPSQDNPYPPNPRPDPGPFPDPIPNQNPDPQLGPDAIFALRETGYAIDRTPLQVNFMSSFFITSQVSMLGFLIVMVLFSKRFPPPPKRILGGLFSMLVLFLINMAFIRINTDTCEYSIVLKMYRVLIFRVQVEFFGITMVLVVLLSVSSAVTMVSLFELVTKFPLDYYAAILSGQALCGIISSSVRILTLSMNSYSLINATIFFGVGTILILFTSVFYLITKKKSKYFVYRVGQYEGNDVVKDKWAINFGKMKTALYRTKWIMGSMVFVQGSTAMIHPGFAALVVSEDKDSGLGGEWNETYFVPVITFFCFNLADFIGREAARKIKQPRNAVVILIVAALRIILVPLLMLCNAQPRNHMPVYFGDNFYIFLIILFGSTQGYLVSLCIISVPIQKYIGRVQSIDENYTANFLRVKPSMKA</sequence>
<evidence type="ECO:0000256" key="7">
    <source>
        <dbReference type="SAM" id="MobiDB-lite"/>
    </source>
</evidence>
<feature type="transmembrane region" description="Helical" evidence="8">
    <location>
        <begin position="61"/>
        <end position="83"/>
    </location>
</feature>
<evidence type="ECO:0000256" key="2">
    <source>
        <dbReference type="ARBA" id="ARBA00007965"/>
    </source>
</evidence>
<evidence type="ECO:0000256" key="3">
    <source>
        <dbReference type="ARBA" id="ARBA00022448"/>
    </source>
</evidence>
<evidence type="ECO:0008006" key="11">
    <source>
        <dbReference type="Google" id="ProtNLM"/>
    </source>
</evidence>
<reference evidence="9" key="1">
    <citation type="journal article" date="2023" name="Insect Mol. Biol.">
        <title>Genome sequencing provides insights into the evolution of gene families encoding plant cell wall-degrading enzymes in longhorned beetles.</title>
        <authorList>
            <person name="Shin N.R."/>
            <person name="Okamura Y."/>
            <person name="Kirsch R."/>
            <person name="Pauchet Y."/>
        </authorList>
    </citation>
    <scope>NUCLEOTIDE SEQUENCE</scope>
    <source>
        <strain evidence="9">MMC_N1</strain>
    </source>
</reference>
<name>A0ABQ9K6Y9_9CUCU</name>
<keyword evidence="3" id="KW-0813">Transport</keyword>
<organism evidence="9 10">
    <name type="scientific">Molorchus minor</name>
    <dbReference type="NCBI Taxonomy" id="1323400"/>
    <lineage>
        <taxon>Eukaryota</taxon>
        <taxon>Metazoa</taxon>
        <taxon>Ecdysozoa</taxon>
        <taxon>Arthropoda</taxon>
        <taxon>Hexapoda</taxon>
        <taxon>Insecta</taxon>
        <taxon>Pterygota</taxon>
        <taxon>Neoptera</taxon>
        <taxon>Endopterygota</taxon>
        <taxon>Coleoptera</taxon>
        <taxon>Polyphaga</taxon>
        <taxon>Cucujiformia</taxon>
        <taxon>Chrysomeloidea</taxon>
        <taxon>Cerambycidae</taxon>
        <taxon>Lamiinae</taxon>
        <taxon>Monochamini</taxon>
        <taxon>Molorchus</taxon>
    </lineage>
</organism>
<keyword evidence="5 8" id="KW-1133">Transmembrane helix</keyword>
<evidence type="ECO:0000313" key="9">
    <source>
        <dbReference type="EMBL" id="KAJ8985295.1"/>
    </source>
</evidence>
<feature type="transmembrane region" description="Helical" evidence="8">
    <location>
        <begin position="335"/>
        <end position="353"/>
    </location>
</feature>
<evidence type="ECO:0000256" key="4">
    <source>
        <dbReference type="ARBA" id="ARBA00022692"/>
    </source>
</evidence>
<protein>
    <recommendedName>
        <fullName evidence="11">Equilibrative nucleoside transporter</fullName>
    </recommendedName>
</protein>
<evidence type="ECO:0000313" key="10">
    <source>
        <dbReference type="Proteomes" id="UP001162164"/>
    </source>
</evidence>
<keyword evidence="4 8" id="KW-0812">Transmembrane</keyword>
<evidence type="ECO:0000256" key="8">
    <source>
        <dbReference type="SAM" id="Phobius"/>
    </source>
</evidence>
<keyword evidence="10" id="KW-1185">Reference proteome</keyword>
<feature type="transmembrane region" description="Helical" evidence="8">
    <location>
        <begin position="266"/>
        <end position="286"/>
    </location>
</feature>
<comment type="subcellular location">
    <subcellularLocation>
        <location evidence="1">Membrane</location>
        <topology evidence="1">Multi-pass membrane protein</topology>
    </subcellularLocation>
</comment>
<feature type="transmembrane region" description="Helical" evidence="8">
    <location>
        <begin position="373"/>
        <end position="397"/>
    </location>
</feature>
<proteinExistence type="inferred from homology"/>
<dbReference type="EMBL" id="JAPWTJ010000017">
    <property type="protein sequence ID" value="KAJ8985295.1"/>
    <property type="molecule type" value="Genomic_DNA"/>
</dbReference>
<feature type="transmembrane region" description="Helical" evidence="8">
    <location>
        <begin position="306"/>
        <end position="323"/>
    </location>
</feature>
<dbReference type="InterPro" id="IPR002259">
    <property type="entry name" value="Eqnu_transpt"/>
</dbReference>
<dbReference type="Pfam" id="PF01733">
    <property type="entry name" value="Nucleoside_tran"/>
    <property type="match status" value="1"/>
</dbReference>
<dbReference type="PANTHER" id="PTHR10332">
    <property type="entry name" value="EQUILIBRATIVE NUCLEOSIDE TRANSPORTER"/>
    <property type="match status" value="1"/>
</dbReference>
<feature type="transmembrane region" description="Helical" evidence="8">
    <location>
        <begin position="139"/>
        <end position="165"/>
    </location>
</feature>
<accession>A0ABQ9K6Y9</accession>
<gene>
    <name evidence="9" type="ORF">NQ317_007082</name>
</gene>